<name>A0A814LWN5_9BILA</name>
<keyword evidence="3" id="KW-1185">Reference proteome</keyword>
<comment type="caution">
    <text evidence="2">The sequence shown here is derived from an EMBL/GenBank/DDBJ whole genome shotgun (WGS) entry which is preliminary data.</text>
</comment>
<dbReference type="AlphaFoldDB" id="A0A814LWN5"/>
<protein>
    <submittedName>
        <fullName evidence="2">Uncharacterized protein</fullName>
    </submittedName>
</protein>
<accession>A0A814LWN5</accession>
<gene>
    <name evidence="2" type="ORF">JXQ802_LOCUS17693</name>
</gene>
<feature type="region of interest" description="Disordered" evidence="1">
    <location>
        <begin position="1"/>
        <end position="29"/>
    </location>
</feature>
<proteinExistence type="predicted"/>
<evidence type="ECO:0000313" key="2">
    <source>
        <dbReference type="EMBL" id="CAF1071183.1"/>
    </source>
</evidence>
<evidence type="ECO:0000256" key="1">
    <source>
        <dbReference type="SAM" id="MobiDB-lite"/>
    </source>
</evidence>
<evidence type="ECO:0000313" key="3">
    <source>
        <dbReference type="Proteomes" id="UP000663870"/>
    </source>
</evidence>
<organism evidence="2 3">
    <name type="scientific">Rotaria sordida</name>
    <dbReference type="NCBI Taxonomy" id="392033"/>
    <lineage>
        <taxon>Eukaryota</taxon>
        <taxon>Metazoa</taxon>
        <taxon>Spiralia</taxon>
        <taxon>Gnathifera</taxon>
        <taxon>Rotifera</taxon>
        <taxon>Eurotatoria</taxon>
        <taxon>Bdelloidea</taxon>
        <taxon>Philodinida</taxon>
        <taxon>Philodinidae</taxon>
        <taxon>Rotaria</taxon>
    </lineage>
</organism>
<reference evidence="2" key="1">
    <citation type="submission" date="2021-02" db="EMBL/GenBank/DDBJ databases">
        <authorList>
            <person name="Nowell W R."/>
        </authorList>
    </citation>
    <scope>NUCLEOTIDE SEQUENCE</scope>
</reference>
<sequence length="80" mass="9595">MSNNVDMTEPIPMDESSNKIQQQKEDDDHHRQCINELRTIFLQVHHCQQEPDKHVSFDIFYFLSSKRKNVLENTFSKLFI</sequence>
<dbReference type="EMBL" id="CAJNOL010000452">
    <property type="protein sequence ID" value="CAF1071183.1"/>
    <property type="molecule type" value="Genomic_DNA"/>
</dbReference>
<dbReference type="Proteomes" id="UP000663870">
    <property type="component" value="Unassembled WGS sequence"/>
</dbReference>